<dbReference type="NCBIfam" id="TIGR01167">
    <property type="entry name" value="LPXTG_anchor"/>
    <property type="match status" value="1"/>
</dbReference>
<dbReference type="Proteomes" id="UP000294558">
    <property type="component" value="Unassembled WGS sequence"/>
</dbReference>
<keyword evidence="7" id="KW-1185">Reference proteome</keyword>
<accession>A0A4R7I4P5</accession>
<keyword evidence="4" id="KW-0572">Peptidoglycan-anchor</keyword>
<sequence length="443" mass="44509">MLVAATAITASGGSGQAANPGGATNFDITPGGQLVIDLPAACGDTPFGATYTVTNTVDFSTAHDNRTTLRVTHTGSSVSPGAWLGRVDLDLDDPQLGLMGTCGLDFYQVGTPATTTTTTTTLAPTTTTTTTTVAPTTTTTVAPTTTTTTTTTTVAPTTTTTVAPTTTTTVAPTTTTTVAPTTTTTTTTARTVRTLTVRFSFAVSMNLIDTDKKAERLVDVLKREFSLALDVDFEAIGSTITVTSSNGPVPPHAAAGFRSQERVAAADTSALTVAIEIPADTTDFVLAVPGFVPVTVPATADSADVTLTADGRLAGRLVTSAGTPVSETPVTLVWAGYDGTPGTADDIDVQIATGADGSWDLSGMPTGTWTVLAADGTTLGTATVTSSSDSTTFTIDAAPTDTPAPVDTLPSTGSGTGSQTAAAASLILLGLGALVVSRRRSIA</sequence>
<evidence type="ECO:0000313" key="7">
    <source>
        <dbReference type="Proteomes" id="UP000294558"/>
    </source>
</evidence>
<keyword evidence="1" id="KW-0134">Cell wall</keyword>
<evidence type="ECO:0000313" key="6">
    <source>
        <dbReference type="EMBL" id="TDT18581.1"/>
    </source>
</evidence>
<proteinExistence type="predicted"/>
<evidence type="ECO:0000256" key="3">
    <source>
        <dbReference type="ARBA" id="ARBA00022729"/>
    </source>
</evidence>
<dbReference type="InterPro" id="IPR019931">
    <property type="entry name" value="LPXTG_anchor"/>
</dbReference>
<evidence type="ECO:0000256" key="2">
    <source>
        <dbReference type="ARBA" id="ARBA00022525"/>
    </source>
</evidence>
<protein>
    <submittedName>
        <fullName evidence="6">LPXTG-motif cell wall-anchored protein</fullName>
    </submittedName>
</protein>
<feature type="domain" description="Gram-positive cocci surface proteins LPxTG" evidence="5">
    <location>
        <begin position="409"/>
        <end position="443"/>
    </location>
</feature>
<keyword evidence="2" id="KW-0964">Secreted</keyword>
<comment type="caution">
    <text evidence="6">The sequence shown here is derived from an EMBL/GenBank/DDBJ whole genome shotgun (WGS) entry which is preliminary data.</text>
</comment>
<evidence type="ECO:0000259" key="5">
    <source>
        <dbReference type="PROSITE" id="PS50847"/>
    </source>
</evidence>
<dbReference type="EMBL" id="SOAU01000001">
    <property type="protein sequence ID" value="TDT18581.1"/>
    <property type="molecule type" value="Genomic_DNA"/>
</dbReference>
<organism evidence="6 7">
    <name type="scientific">Ilumatobacter fluminis</name>
    <dbReference type="NCBI Taxonomy" id="467091"/>
    <lineage>
        <taxon>Bacteria</taxon>
        <taxon>Bacillati</taxon>
        <taxon>Actinomycetota</taxon>
        <taxon>Acidimicrobiia</taxon>
        <taxon>Acidimicrobiales</taxon>
        <taxon>Ilumatobacteraceae</taxon>
        <taxon>Ilumatobacter</taxon>
    </lineage>
</organism>
<dbReference type="AlphaFoldDB" id="A0A4R7I4P5"/>
<keyword evidence="3" id="KW-0732">Signal</keyword>
<reference evidence="6 7" key="1">
    <citation type="submission" date="2019-03" db="EMBL/GenBank/DDBJ databases">
        <title>Sequencing the genomes of 1000 actinobacteria strains.</title>
        <authorList>
            <person name="Klenk H.-P."/>
        </authorList>
    </citation>
    <scope>NUCLEOTIDE SEQUENCE [LARGE SCALE GENOMIC DNA]</scope>
    <source>
        <strain evidence="6 7">DSM 18936</strain>
    </source>
</reference>
<evidence type="ECO:0000256" key="4">
    <source>
        <dbReference type="ARBA" id="ARBA00023088"/>
    </source>
</evidence>
<dbReference type="PROSITE" id="PS50847">
    <property type="entry name" value="GRAM_POS_ANCHORING"/>
    <property type="match status" value="1"/>
</dbReference>
<dbReference type="Pfam" id="PF00746">
    <property type="entry name" value="Gram_pos_anchor"/>
    <property type="match status" value="1"/>
</dbReference>
<name>A0A4R7I4P5_9ACTN</name>
<gene>
    <name evidence="6" type="ORF">BDK89_4205</name>
</gene>
<evidence type="ECO:0000256" key="1">
    <source>
        <dbReference type="ARBA" id="ARBA00022512"/>
    </source>
</evidence>